<name>A0A0D8X6L5_DICVI</name>
<evidence type="ECO:0000313" key="9">
    <source>
        <dbReference type="Proteomes" id="UP000053766"/>
    </source>
</evidence>
<evidence type="ECO:0000256" key="6">
    <source>
        <dbReference type="PIRSR" id="PIRSR602129-50"/>
    </source>
</evidence>
<keyword evidence="9" id="KW-1185">Reference proteome</keyword>
<dbReference type="EMBL" id="KN717662">
    <property type="protein sequence ID" value="KJH40168.1"/>
    <property type="molecule type" value="Genomic_DNA"/>
</dbReference>
<dbReference type="GO" id="GO:0016831">
    <property type="term" value="F:carboxy-lyase activity"/>
    <property type="evidence" value="ECO:0007669"/>
    <property type="project" value="UniProtKB-KW"/>
</dbReference>
<dbReference type="Gene3D" id="3.40.640.10">
    <property type="entry name" value="Type I PLP-dependent aspartate aminotransferase-like (Major domain)"/>
    <property type="match status" value="1"/>
</dbReference>
<reference evidence="9" key="2">
    <citation type="journal article" date="2016" name="Sci. Rep.">
        <title>Dictyocaulus viviparus genome, variome and transcriptome elucidate lungworm biology and support future intervention.</title>
        <authorList>
            <person name="McNulty S.N."/>
            <person name="Strube C."/>
            <person name="Rosa B.A."/>
            <person name="Martin J.C."/>
            <person name="Tyagi R."/>
            <person name="Choi Y.J."/>
            <person name="Wang Q."/>
            <person name="Hallsworth Pepin K."/>
            <person name="Zhang X."/>
            <person name="Ozersky P."/>
            <person name="Wilson R.K."/>
            <person name="Sternberg P.W."/>
            <person name="Gasser R.B."/>
            <person name="Mitreva M."/>
        </authorList>
    </citation>
    <scope>NUCLEOTIDE SEQUENCE [LARGE SCALE GENOMIC DNA]</scope>
    <source>
        <strain evidence="9">HannoverDv2000</strain>
    </source>
</reference>
<dbReference type="GO" id="GO:0019752">
    <property type="term" value="P:carboxylic acid metabolic process"/>
    <property type="evidence" value="ECO:0007669"/>
    <property type="project" value="InterPro"/>
</dbReference>
<sequence length="325" mass="37853">MVRCRSIQPLQQNNWGVTGSQLEKHIIKDLENGLIPTLFHCTLGTSATAADDDLASIYPVAQKYDMWIHCDASYSGNAWIDAKYRKNASALAHVHSVNVNLHKSLLFSHMSCLLWTKHRKTYNDAFSSHVFQMRPLQDYADVRDWGIHTSRRNKALKIWMSLRLNGLNGLRYHLNNAVEMCEYFESLVVTHPLLKIYSRKLTLLTFYYEEPGCTREERNSYTENLCQFINTSHKLYLTHTKVNDIELIRMSICYERTNKSVIDESWRILKSLVDEFTNRKNDPYLLHTKMVAPTRRRKLQKPASVDYAELSAYTRPNSSKTPDKQ</sequence>
<organism evidence="8 9">
    <name type="scientific">Dictyocaulus viviparus</name>
    <name type="common">Bovine lungworm</name>
    <dbReference type="NCBI Taxonomy" id="29172"/>
    <lineage>
        <taxon>Eukaryota</taxon>
        <taxon>Metazoa</taxon>
        <taxon>Ecdysozoa</taxon>
        <taxon>Nematoda</taxon>
        <taxon>Chromadorea</taxon>
        <taxon>Rhabditida</taxon>
        <taxon>Rhabditina</taxon>
        <taxon>Rhabditomorpha</taxon>
        <taxon>Strongyloidea</taxon>
        <taxon>Metastrongylidae</taxon>
        <taxon>Dictyocaulus</taxon>
    </lineage>
</organism>
<dbReference type="InterPro" id="IPR015421">
    <property type="entry name" value="PyrdxlP-dep_Trfase_major"/>
</dbReference>
<dbReference type="AlphaFoldDB" id="A0A0D8X6L5"/>
<proteinExistence type="inferred from homology"/>
<dbReference type="PANTHER" id="PTHR11999:SF70">
    <property type="entry name" value="MIP05841P"/>
    <property type="match status" value="1"/>
</dbReference>
<dbReference type="OrthoDB" id="639767at2759"/>
<evidence type="ECO:0000256" key="7">
    <source>
        <dbReference type="RuleBase" id="RU000382"/>
    </source>
</evidence>
<comment type="similarity">
    <text evidence="2 7">Belongs to the group II decarboxylase family.</text>
</comment>
<dbReference type="InterPro" id="IPR015422">
    <property type="entry name" value="PyrdxlP-dep_Trfase_small"/>
</dbReference>
<evidence type="ECO:0000256" key="5">
    <source>
        <dbReference type="ARBA" id="ARBA00023239"/>
    </source>
</evidence>
<feature type="modified residue" description="N6-(pyridoxal phosphate)lysine" evidence="6">
    <location>
        <position position="103"/>
    </location>
</feature>
<reference evidence="8 9" key="1">
    <citation type="submission" date="2013-11" db="EMBL/GenBank/DDBJ databases">
        <title>Draft genome of the bovine lungworm Dictyocaulus viviparus.</title>
        <authorList>
            <person name="Mitreva M."/>
        </authorList>
    </citation>
    <scope>NUCLEOTIDE SEQUENCE [LARGE SCALE GENOMIC DNA]</scope>
    <source>
        <strain evidence="8 9">HannoverDv2000</strain>
    </source>
</reference>
<accession>A0A0D8X6L5</accession>
<keyword evidence="3" id="KW-0210">Decarboxylase</keyword>
<dbReference type="PANTHER" id="PTHR11999">
    <property type="entry name" value="GROUP II PYRIDOXAL-5-PHOSPHATE DECARBOXYLASE"/>
    <property type="match status" value="1"/>
</dbReference>
<dbReference type="InterPro" id="IPR015424">
    <property type="entry name" value="PyrdxlP-dep_Trfase"/>
</dbReference>
<dbReference type="Proteomes" id="UP000053766">
    <property type="component" value="Unassembled WGS sequence"/>
</dbReference>
<dbReference type="Pfam" id="PF00282">
    <property type="entry name" value="Pyridoxal_deC"/>
    <property type="match status" value="1"/>
</dbReference>
<evidence type="ECO:0000313" key="8">
    <source>
        <dbReference type="EMBL" id="KJH40168.1"/>
    </source>
</evidence>
<dbReference type="InterPro" id="IPR010977">
    <property type="entry name" value="Aromatic_deC"/>
</dbReference>
<dbReference type="SUPFAM" id="SSF53383">
    <property type="entry name" value="PLP-dependent transferases"/>
    <property type="match status" value="1"/>
</dbReference>
<comment type="cofactor">
    <cofactor evidence="1 6 7">
        <name>pyridoxal 5'-phosphate</name>
        <dbReference type="ChEBI" id="CHEBI:597326"/>
    </cofactor>
</comment>
<evidence type="ECO:0000256" key="3">
    <source>
        <dbReference type="ARBA" id="ARBA00022793"/>
    </source>
</evidence>
<dbReference type="InterPro" id="IPR002129">
    <property type="entry name" value="PyrdxlP-dep_de-COase"/>
</dbReference>
<protein>
    <submittedName>
        <fullName evidence="8">Pyridoxal-dependent decarboxylase domain protein</fullName>
    </submittedName>
</protein>
<dbReference type="GO" id="GO:0005737">
    <property type="term" value="C:cytoplasm"/>
    <property type="evidence" value="ECO:0007669"/>
    <property type="project" value="TreeGrafter"/>
</dbReference>
<dbReference type="GO" id="GO:0030170">
    <property type="term" value="F:pyridoxal phosphate binding"/>
    <property type="evidence" value="ECO:0007669"/>
    <property type="project" value="InterPro"/>
</dbReference>
<dbReference type="Gene3D" id="3.90.1150.10">
    <property type="entry name" value="Aspartate Aminotransferase, domain 1"/>
    <property type="match status" value="1"/>
</dbReference>
<evidence type="ECO:0000256" key="2">
    <source>
        <dbReference type="ARBA" id="ARBA00009533"/>
    </source>
</evidence>
<gene>
    <name evidence="8" type="ORF">DICVIV_13901</name>
</gene>
<evidence type="ECO:0000256" key="1">
    <source>
        <dbReference type="ARBA" id="ARBA00001933"/>
    </source>
</evidence>
<keyword evidence="4 6" id="KW-0663">Pyridoxal phosphate</keyword>
<keyword evidence="5 7" id="KW-0456">Lyase</keyword>
<dbReference type="STRING" id="29172.A0A0D8X6L5"/>
<evidence type="ECO:0000256" key="4">
    <source>
        <dbReference type="ARBA" id="ARBA00022898"/>
    </source>
</evidence>